<protein>
    <submittedName>
        <fullName evidence="3">DivIVA domain-containing protein</fullName>
    </submittedName>
</protein>
<keyword evidence="1" id="KW-0175">Coiled coil</keyword>
<feature type="region of interest" description="Disordered" evidence="2">
    <location>
        <begin position="143"/>
        <end position="175"/>
    </location>
</feature>
<feature type="coiled-coil region" evidence="1">
    <location>
        <begin position="24"/>
        <end position="101"/>
    </location>
</feature>
<gene>
    <name evidence="3" type="ORF">HYR64_03910</name>
</gene>
<reference evidence="3" key="1">
    <citation type="submission" date="2020-07" db="EMBL/GenBank/DDBJ databases">
        <title>Huge and variable diversity of episymbiotic CPR bacteria and DPANN archaea in groundwater ecosystems.</title>
        <authorList>
            <person name="He C.Y."/>
            <person name="Keren R."/>
            <person name="Whittaker M."/>
            <person name="Farag I.F."/>
            <person name="Doudna J."/>
            <person name="Cate J.H.D."/>
            <person name="Banfield J.F."/>
        </authorList>
    </citation>
    <scope>NUCLEOTIDE SEQUENCE</scope>
    <source>
        <strain evidence="3">NC_groundwater_17_Pr7_B-0.1um_64_12</strain>
    </source>
</reference>
<name>A0A931LWP1_FIMGI</name>
<organism evidence="3 4">
    <name type="scientific">Fimbriimonas ginsengisoli</name>
    <dbReference type="NCBI Taxonomy" id="1005039"/>
    <lineage>
        <taxon>Bacteria</taxon>
        <taxon>Bacillati</taxon>
        <taxon>Armatimonadota</taxon>
        <taxon>Fimbriimonadia</taxon>
        <taxon>Fimbriimonadales</taxon>
        <taxon>Fimbriimonadaceae</taxon>
        <taxon>Fimbriimonas</taxon>
    </lineage>
</organism>
<sequence>MEFNDTGPKKRFRGYDPKEVDAILKANRAEIGKLKEQVTQFEGELAMLRTKEGSLGETLLIAQRAAEETRAAAREEAEHAVAEAQKQVEEETARGKALLEELRWEIERIRLDKQKFIQSFAGLLEHYLGELAEANRGLTVVEGEGKSAPAPAAEAKPADPIQEIVDSVPDDAANA</sequence>
<evidence type="ECO:0000313" key="4">
    <source>
        <dbReference type="Proteomes" id="UP000727962"/>
    </source>
</evidence>
<dbReference type="PANTHER" id="PTHR35794:SF2">
    <property type="entry name" value="CELL DIVISION PROTEIN DIVIVA"/>
    <property type="match status" value="1"/>
</dbReference>
<dbReference type="Pfam" id="PF05103">
    <property type="entry name" value="DivIVA"/>
    <property type="match status" value="1"/>
</dbReference>
<evidence type="ECO:0000256" key="1">
    <source>
        <dbReference type="SAM" id="Coils"/>
    </source>
</evidence>
<feature type="compositionally biased region" description="Low complexity" evidence="2">
    <location>
        <begin position="148"/>
        <end position="160"/>
    </location>
</feature>
<dbReference type="PANTHER" id="PTHR35794">
    <property type="entry name" value="CELL DIVISION PROTEIN DIVIVA"/>
    <property type="match status" value="1"/>
</dbReference>
<dbReference type="InterPro" id="IPR007793">
    <property type="entry name" value="DivIVA_fam"/>
</dbReference>
<evidence type="ECO:0000256" key="2">
    <source>
        <dbReference type="SAM" id="MobiDB-lite"/>
    </source>
</evidence>
<proteinExistence type="predicted"/>
<dbReference type="EMBL" id="JACOSL010000026">
    <property type="protein sequence ID" value="MBI1756235.1"/>
    <property type="molecule type" value="Genomic_DNA"/>
</dbReference>
<evidence type="ECO:0000313" key="3">
    <source>
        <dbReference type="EMBL" id="MBI1756235.1"/>
    </source>
</evidence>
<dbReference type="AlphaFoldDB" id="A0A931LWP1"/>
<dbReference type="Proteomes" id="UP000727962">
    <property type="component" value="Unassembled WGS sequence"/>
</dbReference>
<accession>A0A931LWP1</accession>
<comment type="caution">
    <text evidence="3">The sequence shown here is derived from an EMBL/GenBank/DDBJ whole genome shotgun (WGS) entry which is preliminary data.</text>
</comment>